<dbReference type="Gene3D" id="1.10.10.60">
    <property type="entry name" value="Homeodomain-like"/>
    <property type="match status" value="2"/>
</dbReference>
<dbReference type="PANTHER" id="PTHR47893">
    <property type="entry name" value="REGULATORY PROTEIN PCHR"/>
    <property type="match status" value="1"/>
</dbReference>
<name>A0A8X8IFK8_9BACT</name>
<keyword evidence="2" id="KW-0804">Transcription</keyword>
<gene>
    <name evidence="4" type="ORF">SAMN05444410_10855</name>
</gene>
<dbReference type="InterPro" id="IPR018060">
    <property type="entry name" value="HTH_AraC"/>
</dbReference>
<evidence type="ECO:0000256" key="2">
    <source>
        <dbReference type="ARBA" id="ARBA00023163"/>
    </source>
</evidence>
<reference evidence="4 5" key="1">
    <citation type="submission" date="2016-10" db="EMBL/GenBank/DDBJ databases">
        <authorList>
            <person name="Varghese N."/>
            <person name="Submissions S."/>
        </authorList>
    </citation>
    <scope>NUCLEOTIDE SEQUENCE [LARGE SCALE GENOMIC DNA]</scope>
    <source>
        <strain evidence="4 5">DSM 25353</strain>
    </source>
</reference>
<organism evidence="4 5">
    <name type="scientific">Hydrobacter penzbergensis</name>
    <dbReference type="NCBI Taxonomy" id="1235997"/>
    <lineage>
        <taxon>Bacteria</taxon>
        <taxon>Pseudomonadati</taxon>
        <taxon>Bacteroidota</taxon>
        <taxon>Chitinophagia</taxon>
        <taxon>Chitinophagales</taxon>
        <taxon>Chitinophagaceae</taxon>
        <taxon>Hydrobacter</taxon>
    </lineage>
</organism>
<protein>
    <submittedName>
        <fullName evidence="4">AraC-type DNA-binding protein</fullName>
    </submittedName>
</protein>
<keyword evidence="5" id="KW-1185">Reference proteome</keyword>
<sequence length="312" mass="35843">MEIRLNQRPIHLSDAIPPGWEQYHLPRAHRQAWEDSAGLIFVQTVQLQNHYFKHLMITPGSHHSLCIDSKAEGLNVLIALRGNWELNNKSGTSCRLKTTEACICWGTRMLLYTMTEPGSDIILLNICFRAVEALQWVHHENPFQRTGQMGPQVLNLAALDLIDQLLHGNDQRDQQSVHAKMSWHILREIYRSFEKSADPYFLLGQIIVEQVQKVKAHIDQHPESHLSLSALSGMAGMNRQKLQDSFKKLFGVSIYTYDLQNRMRIAQQVLKTTNNPIKQIAKQCRYKNLSSFTAAFAKFTGLTPTQYRRLKT</sequence>
<evidence type="ECO:0000256" key="1">
    <source>
        <dbReference type="ARBA" id="ARBA00023015"/>
    </source>
</evidence>
<accession>A0A8X8IFK8</accession>
<dbReference type="InterPro" id="IPR053142">
    <property type="entry name" value="PchR_regulatory_protein"/>
</dbReference>
<proteinExistence type="predicted"/>
<dbReference type="InterPro" id="IPR009057">
    <property type="entry name" value="Homeodomain-like_sf"/>
</dbReference>
<comment type="caution">
    <text evidence="4">The sequence shown here is derived from an EMBL/GenBank/DDBJ whole genome shotgun (WGS) entry which is preliminary data.</text>
</comment>
<keyword evidence="4" id="KW-0238">DNA-binding</keyword>
<evidence type="ECO:0000259" key="3">
    <source>
        <dbReference type="PROSITE" id="PS01124"/>
    </source>
</evidence>
<dbReference type="Proteomes" id="UP000198711">
    <property type="component" value="Unassembled WGS sequence"/>
</dbReference>
<dbReference type="SMART" id="SM00342">
    <property type="entry name" value="HTH_ARAC"/>
    <property type="match status" value="1"/>
</dbReference>
<keyword evidence="1" id="KW-0805">Transcription regulation</keyword>
<dbReference type="PROSITE" id="PS01124">
    <property type="entry name" value="HTH_ARAC_FAMILY_2"/>
    <property type="match status" value="1"/>
</dbReference>
<evidence type="ECO:0000313" key="5">
    <source>
        <dbReference type="Proteomes" id="UP000198711"/>
    </source>
</evidence>
<dbReference type="GO" id="GO:0003700">
    <property type="term" value="F:DNA-binding transcription factor activity"/>
    <property type="evidence" value="ECO:0007669"/>
    <property type="project" value="InterPro"/>
</dbReference>
<dbReference type="SUPFAM" id="SSF46689">
    <property type="entry name" value="Homeodomain-like"/>
    <property type="match status" value="2"/>
</dbReference>
<dbReference type="EMBL" id="FNNO01000008">
    <property type="protein sequence ID" value="SDX02108.1"/>
    <property type="molecule type" value="Genomic_DNA"/>
</dbReference>
<dbReference type="PANTHER" id="PTHR47893:SF1">
    <property type="entry name" value="REGULATORY PROTEIN PCHR"/>
    <property type="match status" value="1"/>
</dbReference>
<dbReference type="AlphaFoldDB" id="A0A8X8IFK8"/>
<dbReference type="Pfam" id="PF12833">
    <property type="entry name" value="HTH_18"/>
    <property type="match status" value="1"/>
</dbReference>
<dbReference type="GO" id="GO:0043565">
    <property type="term" value="F:sequence-specific DNA binding"/>
    <property type="evidence" value="ECO:0007669"/>
    <property type="project" value="InterPro"/>
</dbReference>
<evidence type="ECO:0000313" key="4">
    <source>
        <dbReference type="EMBL" id="SDX02108.1"/>
    </source>
</evidence>
<feature type="domain" description="HTH araC/xylS-type" evidence="3">
    <location>
        <begin position="212"/>
        <end position="310"/>
    </location>
</feature>
<dbReference type="RefSeq" id="WP_092723888.1">
    <property type="nucleotide sequence ID" value="NZ_FNNO01000008.1"/>
</dbReference>